<dbReference type="Pfam" id="PF10092">
    <property type="entry name" value="DUF2330"/>
    <property type="match status" value="1"/>
</dbReference>
<evidence type="ECO:0000313" key="4">
    <source>
        <dbReference type="Proteomes" id="UP000005801"/>
    </source>
</evidence>
<dbReference type="eggNOG" id="COG4402">
    <property type="taxonomic scope" value="Bacteria"/>
</dbReference>
<feature type="compositionally biased region" description="Acidic residues" evidence="1">
    <location>
        <begin position="117"/>
        <end position="139"/>
    </location>
</feature>
<reference evidence="3 4" key="1">
    <citation type="submission" date="2007-06" db="EMBL/GenBank/DDBJ databases">
        <authorList>
            <person name="Shimkets L."/>
            <person name="Ferriera S."/>
            <person name="Johnson J."/>
            <person name="Kravitz S."/>
            <person name="Beeson K."/>
            <person name="Sutton G."/>
            <person name="Rogers Y.-H."/>
            <person name="Friedman R."/>
            <person name="Frazier M."/>
            <person name="Venter J.C."/>
        </authorList>
    </citation>
    <scope>NUCLEOTIDE SEQUENCE [LARGE SCALE GENOMIC DNA]</scope>
    <source>
        <strain evidence="3 4">SIR-1</strain>
    </source>
</reference>
<dbReference type="AlphaFoldDB" id="A6GDT3"/>
<dbReference type="Proteomes" id="UP000005801">
    <property type="component" value="Unassembled WGS sequence"/>
</dbReference>
<feature type="region of interest" description="Disordered" evidence="1">
    <location>
        <begin position="117"/>
        <end position="147"/>
    </location>
</feature>
<dbReference type="OrthoDB" id="275368at2"/>
<feature type="chain" id="PRO_5002693896" description="DUF2330 domain-containing protein" evidence="2">
    <location>
        <begin position="28"/>
        <end position="573"/>
    </location>
</feature>
<keyword evidence="4" id="KW-1185">Reference proteome</keyword>
<dbReference type="RefSeq" id="WP_006974873.1">
    <property type="nucleotide sequence ID" value="NZ_ABCS01000076.1"/>
</dbReference>
<dbReference type="STRING" id="391625.PPSIR1_19904"/>
<evidence type="ECO:0008006" key="5">
    <source>
        <dbReference type="Google" id="ProtNLM"/>
    </source>
</evidence>
<protein>
    <recommendedName>
        <fullName evidence="5">DUF2330 domain-containing protein</fullName>
    </recommendedName>
</protein>
<dbReference type="EMBL" id="ABCS01000076">
    <property type="protein sequence ID" value="EDM75972.1"/>
    <property type="molecule type" value="Genomic_DNA"/>
</dbReference>
<keyword evidence="2" id="KW-0732">Signal</keyword>
<evidence type="ECO:0000313" key="3">
    <source>
        <dbReference type="EMBL" id="EDM75972.1"/>
    </source>
</evidence>
<dbReference type="NCBIfam" id="TIGR03901">
    <property type="entry name" value="MYXO-CTERM"/>
    <property type="match status" value="1"/>
</dbReference>
<feature type="signal peptide" evidence="2">
    <location>
        <begin position="1"/>
        <end position="27"/>
    </location>
</feature>
<dbReference type="PROSITE" id="PS51257">
    <property type="entry name" value="PROKAR_LIPOPROTEIN"/>
    <property type="match status" value="1"/>
</dbReference>
<dbReference type="InterPro" id="IPR024038">
    <property type="entry name" value="MYXO-CTERM"/>
</dbReference>
<gene>
    <name evidence="3" type="ORF">PPSIR1_19904</name>
</gene>
<accession>A6GDT3</accession>
<name>A6GDT3_9BACT</name>
<evidence type="ECO:0000256" key="1">
    <source>
        <dbReference type="SAM" id="MobiDB-lite"/>
    </source>
</evidence>
<evidence type="ECO:0000256" key="2">
    <source>
        <dbReference type="SAM" id="SignalP"/>
    </source>
</evidence>
<comment type="caution">
    <text evidence="3">The sequence shown here is derived from an EMBL/GenBank/DDBJ whole genome shotgun (WGS) entry which is preliminary data.</text>
</comment>
<organism evidence="3 4">
    <name type="scientific">Plesiocystis pacifica SIR-1</name>
    <dbReference type="NCBI Taxonomy" id="391625"/>
    <lineage>
        <taxon>Bacteria</taxon>
        <taxon>Pseudomonadati</taxon>
        <taxon>Myxococcota</taxon>
        <taxon>Polyangia</taxon>
        <taxon>Nannocystales</taxon>
        <taxon>Nannocystaceae</taxon>
        <taxon>Plesiocystis</taxon>
    </lineage>
</organism>
<sequence>MKTLNLAPLAATAALAGALLLPNLAQACGGTFCDQGPQAMPVDQTGENILFHIGDGFVEAHIQIQYDPDAEAEQFAWVIPVTAIPTFSVGSDNLFSTMLNASVPSYGLTVSNEFCGEETEDGWGGDDLGEDEAGSDEGTDGGNGNPNVVLETTVGAFEIAVLDGGTVEGVMTWLNDNGYQQDPAAEPILGEYLADGHLFVALKLTNDAEVSEIHPVTLRYDGDESCVPIKLTRIAAVENMDIRVFFLQDARTVPVNYRHVLVNPLKIDWFNNAANYKEVITMAVDADMANGNAFVTEYAGPSSVINRNRVHQLGWDPSGLDAFADSPVGVIEALEGKGILECDLEWNNECIYNHPLLRGMLQEFIPAPEGVDESVFYDCMSCYEEDVDLAAWDAAAFAERMQERITDPGLAARALLDENSYLTRMYTTISPAEMMEDPIFRINDTLPEVQRTRIASQNNLCNGVTEVTLPDGRVVAFDNPNPVWPEFPDEMPWEEDVDQESMAENAPLINLVDNTDLIDQMLAEHNEKARANAIQNAEGGSCTCSASDEQRGGHGLFGLAILGALGLGLRRRR</sequence>
<proteinExistence type="predicted"/>
<dbReference type="InterPro" id="IPR019283">
    <property type="entry name" value="DUF2330"/>
</dbReference>